<evidence type="ECO:0000256" key="2">
    <source>
        <dbReference type="ARBA" id="ARBA00022454"/>
    </source>
</evidence>
<keyword evidence="15" id="KW-1185">Reference proteome</keyword>
<dbReference type="CDD" id="cd11660">
    <property type="entry name" value="SANT_TRF"/>
    <property type="match status" value="1"/>
</dbReference>
<dbReference type="InterPro" id="IPR017930">
    <property type="entry name" value="Myb_dom"/>
</dbReference>
<dbReference type="InterPro" id="IPR052450">
    <property type="entry name" value="TRBD-Containing_Protein"/>
</dbReference>
<dbReference type="PIRSF" id="PIRSF038016">
    <property type="entry name" value="Telomere_bd-1_Pin2"/>
    <property type="match status" value="1"/>
</dbReference>
<dbReference type="GO" id="GO:0005654">
    <property type="term" value="C:nucleoplasm"/>
    <property type="evidence" value="ECO:0007669"/>
    <property type="project" value="UniProtKB-ARBA"/>
</dbReference>
<feature type="domain" description="HTH myb-type" evidence="13">
    <location>
        <begin position="331"/>
        <end position="388"/>
    </location>
</feature>
<evidence type="ECO:0000256" key="9">
    <source>
        <dbReference type="ARBA" id="ARBA00023306"/>
    </source>
</evidence>
<keyword evidence="5" id="KW-0832">Ubl conjugation</keyword>
<dbReference type="Pfam" id="PF08558">
    <property type="entry name" value="TRF"/>
    <property type="match status" value="1"/>
</dbReference>
<dbReference type="Gene3D" id="1.25.40.210">
    <property type="entry name" value="Telomere repeat-binding factor, dimerisation domain"/>
    <property type="match status" value="1"/>
</dbReference>
<gene>
    <name evidence="14" type="ORF">J4Q44_G00367780</name>
</gene>
<comment type="function">
    <text evidence="10">Binds the telomeric double-stranded 5'-TTAGGG-3' repeat.</text>
</comment>
<dbReference type="GO" id="GO:0042803">
    <property type="term" value="F:protein homodimerization activity"/>
    <property type="evidence" value="ECO:0007669"/>
    <property type="project" value="UniProtKB-UniRule"/>
</dbReference>
<dbReference type="AlphaFoldDB" id="A0AAN8KKR4"/>
<keyword evidence="9 10" id="KW-0131">Cell cycle</keyword>
<dbReference type="PROSITE" id="PS51294">
    <property type="entry name" value="HTH_MYB"/>
    <property type="match status" value="1"/>
</dbReference>
<comment type="subunit">
    <text evidence="10">Homodimer.</text>
</comment>
<evidence type="ECO:0000256" key="11">
    <source>
        <dbReference type="SAM" id="MobiDB-lite"/>
    </source>
</evidence>
<keyword evidence="6 10" id="KW-0779">Telomere</keyword>
<dbReference type="InterPro" id="IPR001005">
    <property type="entry name" value="SANT/Myb"/>
</dbReference>
<dbReference type="EMBL" id="JAGTTL010000037">
    <property type="protein sequence ID" value="KAK6293277.1"/>
    <property type="molecule type" value="Genomic_DNA"/>
</dbReference>
<evidence type="ECO:0000256" key="7">
    <source>
        <dbReference type="ARBA" id="ARBA00023125"/>
    </source>
</evidence>
<evidence type="ECO:0000256" key="6">
    <source>
        <dbReference type="ARBA" id="ARBA00022895"/>
    </source>
</evidence>
<keyword evidence="7 10" id="KW-0238">DNA-binding</keyword>
<keyword evidence="8 10" id="KW-0539">Nucleus</keyword>
<dbReference type="Gene3D" id="1.10.10.60">
    <property type="entry name" value="Homeodomain-like"/>
    <property type="match status" value="1"/>
</dbReference>
<dbReference type="GO" id="GO:0003691">
    <property type="term" value="F:double-stranded telomeric DNA binding"/>
    <property type="evidence" value="ECO:0007669"/>
    <property type="project" value="UniProtKB-UniRule"/>
</dbReference>
<dbReference type="PANTHER" id="PTHR46734">
    <property type="entry name" value="TELOMERIC REPEAT-BINDING FACTOR 1 TERF1"/>
    <property type="match status" value="1"/>
</dbReference>
<reference evidence="14 15" key="1">
    <citation type="submission" date="2021-04" db="EMBL/GenBank/DDBJ databases">
        <authorList>
            <person name="De Guttry C."/>
            <person name="Zahm M."/>
            <person name="Klopp C."/>
            <person name="Cabau C."/>
            <person name="Louis A."/>
            <person name="Berthelot C."/>
            <person name="Parey E."/>
            <person name="Roest Crollius H."/>
            <person name="Montfort J."/>
            <person name="Robinson-Rechavi M."/>
            <person name="Bucao C."/>
            <person name="Bouchez O."/>
            <person name="Gislard M."/>
            <person name="Lluch J."/>
            <person name="Milhes M."/>
            <person name="Lampietro C."/>
            <person name="Lopez Roques C."/>
            <person name="Donnadieu C."/>
            <person name="Braasch I."/>
            <person name="Desvignes T."/>
            <person name="Postlethwait J."/>
            <person name="Bobe J."/>
            <person name="Wedekind C."/>
            <person name="Guiguen Y."/>
        </authorList>
    </citation>
    <scope>NUCLEOTIDE SEQUENCE [LARGE SCALE GENOMIC DNA]</scope>
    <source>
        <strain evidence="14">Cs_M1</strain>
        <tissue evidence="14">Blood</tissue>
    </source>
</reference>
<evidence type="ECO:0000259" key="12">
    <source>
        <dbReference type="PROSITE" id="PS50090"/>
    </source>
</evidence>
<dbReference type="SMART" id="SM00717">
    <property type="entry name" value="SANT"/>
    <property type="match status" value="1"/>
</dbReference>
<dbReference type="GO" id="GO:0007004">
    <property type="term" value="P:telomere maintenance via telomerase"/>
    <property type="evidence" value="ECO:0007669"/>
    <property type="project" value="TreeGrafter"/>
</dbReference>
<evidence type="ECO:0000313" key="14">
    <source>
        <dbReference type="EMBL" id="KAK6293277.1"/>
    </source>
</evidence>
<dbReference type="InterPro" id="IPR009057">
    <property type="entry name" value="Homeodomain-like_sf"/>
</dbReference>
<comment type="caution">
    <text evidence="14">The sequence shown here is derived from an EMBL/GenBank/DDBJ whole genome shotgun (WGS) entry which is preliminary data.</text>
</comment>
<feature type="domain" description="Myb-like" evidence="12">
    <location>
        <begin position="331"/>
        <end position="384"/>
    </location>
</feature>
<keyword evidence="4" id="KW-0597">Phosphoprotein</keyword>
<dbReference type="SUPFAM" id="SSF46689">
    <property type="entry name" value="Homeodomain-like"/>
    <property type="match status" value="1"/>
</dbReference>
<evidence type="ECO:0000256" key="1">
    <source>
        <dbReference type="ARBA" id="ARBA00004574"/>
    </source>
</evidence>
<protein>
    <recommendedName>
        <fullName evidence="10">Telomeric repeat-binding factor</fullName>
    </recommendedName>
</protein>
<dbReference type="GO" id="GO:0000783">
    <property type="term" value="C:nuclear telomere cap complex"/>
    <property type="evidence" value="ECO:0007669"/>
    <property type="project" value="TreeGrafter"/>
</dbReference>
<feature type="compositionally biased region" description="Low complexity" evidence="11">
    <location>
        <begin position="253"/>
        <end position="263"/>
    </location>
</feature>
<dbReference type="PANTHER" id="PTHR46734:SF1">
    <property type="entry name" value="TELOMERIC REPEAT-BINDING FACTOR 1"/>
    <property type="match status" value="1"/>
</dbReference>
<dbReference type="SUPFAM" id="SSF63600">
    <property type="entry name" value="Telomeric repeat binding factor (TRF) dimerisation domain"/>
    <property type="match status" value="1"/>
</dbReference>
<keyword evidence="2" id="KW-0158">Chromosome</keyword>
<keyword evidence="3" id="KW-1017">Isopeptide bond</keyword>
<dbReference type="GO" id="GO:0008301">
    <property type="term" value="F:DNA binding, bending"/>
    <property type="evidence" value="ECO:0007669"/>
    <property type="project" value="TreeGrafter"/>
</dbReference>
<dbReference type="GO" id="GO:0071532">
    <property type="term" value="F:ankyrin repeat binding"/>
    <property type="evidence" value="ECO:0007669"/>
    <property type="project" value="TreeGrafter"/>
</dbReference>
<dbReference type="GO" id="GO:0098505">
    <property type="term" value="F:G-rich strand telomeric DNA binding"/>
    <property type="evidence" value="ECO:0007669"/>
    <property type="project" value="TreeGrafter"/>
</dbReference>
<dbReference type="InterPro" id="IPR013867">
    <property type="entry name" value="Telomere_rpt-bd_fac_dimer_dom"/>
</dbReference>
<evidence type="ECO:0000256" key="5">
    <source>
        <dbReference type="ARBA" id="ARBA00022843"/>
    </source>
</evidence>
<feature type="region of interest" description="Disordered" evidence="11">
    <location>
        <begin position="241"/>
        <end position="278"/>
    </location>
</feature>
<sequence length="392" mass="44758">MKKSVFPVIGNSLKTLGMEADPNNKTLTITSTTDESVCFTDVETVAKRWMIDFSFVSLCRFFKEGKFEEFNQTISTLEAIIDSTPHLKAEQKQKKQICGFLARIMHGKHLDVPFDRDERLSPLMSAVGVWASQKETVANDTLFEHVTNLLYVQSVAVCLEKGNCTMASSALKWLEEECEIPRNLGIKLSLIVSKRDTYHPFLLNFSWNRLLENIQTFLDRFLEEHPSDFLLQAATKVVKAGQERGTGEESETQEASSTTSQSTEHSKENQETSVLMRPKKKLLSTRNIQPWQPVSGKKPALTVMRKRVSTRLTYRRASSETALNSTTLSTTNRKTHGKWPWDLDRALKVGVKRHGEGKWSRILQEHDFQGRTGVQLKDRWRILKKAHKVNTE</sequence>
<evidence type="ECO:0000259" key="13">
    <source>
        <dbReference type="PROSITE" id="PS51294"/>
    </source>
</evidence>
<dbReference type="FunFam" id="1.25.40.210:FF:000001">
    <property type="entry name" value="Telomeric repeat-binding factor"/>
    <property type="match status" value="1"/>
</dbReference>
<dbReference type="InterPro" id="IPR036507">
    <property type="entry name" value="Telomere_rpt-bd_fac_dimer_sf"/>
</dbReference>
<dbReference type="InterPro" id="IPR017357">
    <property type="entry name" value="TERF1/2"/>
</dbReference>
<dbReference type="GO" id="GO:0003720">
    <property type="term" value="F:telomerase activity"/>
    <property type="evidence" value="ECO:0007669"/>
    <property type="project" value="TreeGrafter"/>
</dbReference>
<evidence type="ECO:0000256" key="8">
    <source>
        <dbReference type="ARBA" id="ARBA00023242"/>
    </source>
</evidence>
<dbReference type="GO" id="GO:1905839">
    <property type="term" value="P:negative regulation of telomeric D-loop disassembly"/>
    <property type="evidence" value="ECO:0007669"/>
    <property type="project" value="TreeGrafter"/>
</dbReference>
<proteinExistence type="predicted"/>
<dbReference type="Pfam" id="PF00249">
    <property type="entry name" value="Myb_DNA-binding"/>
    <property type="match status" value="1"/>
</dbReference>
<evidence type="ECO:0000256" key="3">
    <source>
        <dbReference type="ARBA" id="ARBA00022499"/>
    </source>
</evidence>
<name>A0AAN8KKR4_9TELE</name>
<dbReference type="GO" id="GO:0008017">
    <property type="term" value="F:microtubule binding"/>
    <property type="evidence" value="ECO:0007669"/>
    <property type="project" value="TreeGrafter"/>
</dbReference>
<organism evidence="14 15">
    <name type="scientific">Coregonus suidteri</name>
    <dbReference type="NCBI Taxonomy" id="861788"/>
    <lineage>
        <taxon>Eukaryota</taxon>
        <taxon>Metazoa</taxon>
        <taxon>Chordata</taxon>
        <taxon>Craniata</taxon>
        <taxon>Vertebrata</taxon>
        <taxon>Euteleostomi</taxon>
        <taxon>Actinopterygii</taxon>
        <taxon>Neopterygii</taxon>
        <taxon>Teleostei</taxon>
        <taxon>Protacanthopterygii</taxon>
        <taxon>Salmoniformes</taxon>
        <taxon>Salmonidae</taxon>
        <taxon>Coregoninae</taxon>
        <taxon>Coregonus</taxon>
    </lineage>
</organism>
<evidence type="ECO:0000256" key="4">
    <source>
        <dbReference type="ARBA" id="ARBA00022553"/>
    </source>
</evidence>
<dbReference type="Proteomes" id="UP001356427">
    <property type="component" value="Unassembled WGS sequence"/>
</dbReference>
<evidence type="ECO:0000256" key="10">
    <source>
        <dbReference type="PIRNR" id="PIRNR038016"/>
    </source>
</evidence>
<accession>A0AAN8KKR4</accession>
<dbReference type="PROSITE" id="PS50090">
    <property type="entry name" value="MYB_LIKE"/>
    <property type="match status" value="1"/>
</dbReference>
<dbReference type="GO" id="GO:0008156">
    <property type="term" value="P:negative regulation of DNA replication"/>
    <property type="evidence" value="ECO:0007669"/>
    <property type="project" value="TreeGrafter"/>
</dbReference>
<evidence type="ECO:0000313" key="15">
    <source>
        <dbReference type="Proteomes" id="UP001356427"/>
    </source>
</evidence>
<comment type="subcellular location">
    <subcellularLocation>
        <location evidence="1">Chromosome</location>
        <location evidence="1">Telomere</location>
    </subcellularLocation>
    <subcellularLocation>
        <location evidence="10">Nucleus</location>
    </subcellularLocation>
</comment>